<organism evidence="4">
    <name type="scientific">Nippostrongylus brasiliensis</name>
    <name type="common">Rat hookworm</name>
    <dbReference type="NCBI Taxonomy" id="27835"/>
    <lineage>
        <taxon>Eukaryota</taxon>
        <taxon>Metazoa</taxon>
        <taxon>Ecdysozoa</taxon>
        <taxon>Nematoda</taxon>
        <taxon>Chromadorea</taxon>
        <taxon>Rhabditida</taxon>
        <taxon>Rhabditina</taxon>
        <taxon>Rhabditomorpha</taxon>
        <taxon>Strongyloidea</taxon>
        <taxon>Heligmosomidae</taxon>
        <taxon>Nippostrongylus</taxon>
    </lineage>
</organism>
<keyword evidence="3" id="KW-1185">Reference proteome</keyword>
<reference evidence="4" key="1">
    <citation type="submission" date="2017-02" db="UniProtKB">
        <authorList>
            <consortium name="WormBaseParasite"/>
        </authorList>
    </citation>
    <scope>IDENTIFICATION</scope>
</reference>
<dbReference type="EMBL" id="UYSL01024946">
    <property type="protein sequence ID" value="VDL83983.1"/>
    <property type="molecule type" value="Genomic_DNA"/>
</dbReference>
<dbReference type="WBParaSite" id="NBR_0002024501-mRNA-1">
    <property type="protein sequence ID" value="NBR_0002024501-mRNA-1"/>
    <property type="gene ID" value="NBR_0002024501"/>
</dbReference>
<feature type="compositionally biased region" description="Basic and acidic residues" evidence="1">
    <location>
        <begin position="180"/>
        <end position="189"/>
    </location>
</feature>
<feature type="compositionally biased region" description="Basic residues" evidence="1">
    <location>
        <begin position="190"/>
        <end position="199"/>
    </location>
</feature>
<dbReference type="Proteomes" id="UP000271162">
    <property type="component" value="Unassembled WGS sequence"/>
</dbReference>
<feature type="compositionally biased region" description="Basic and acidic residues" evidence="1">
    <location>
        <begin position="200"/>
        <end position="211"/>
    </location>
</feature>
<reference evidence="2 3" key="2">
    <citation type="submission" date="2018-11" db="EMBL/GenBank/DDBJ databases">
        <authorList>
            <consortium name="Pathogen Informatics"/>
        </authorList>
    </citation>
    <scope>NUCLEOTIDE SEQUENCE [LARGE SCALE GENOMIC DNA]</scope>
</reference>
<proteinExistence type="predicted"/>
<protein>
    <submittedName>
        <fullName evidence="4">Seminal fluid protein</fullName>
    </submittedName>
</protein>
<feature type="compositionally biased region" description="Basic and acidic residues" evidence="1">
    <location>
        <begin position="155"/>
        <end position="169"/>
    </location>
</feature>
<sequence>MQGNIVIYSLVALTSTAYILPNYEEAFSSKRLCENPSDNELPTYSRSQKVVAATSEKNSSYNKGGARHDEIHLLKQRGQLDGQEDRYSIFTGDRDLFKVRKMFDNSNEERHQSKSYDEKWKNEEEADGIKSYTYYAEGSGPNVVYKRGFYHTETYEDNNRKSRQNKDASRSAYRSSRRHLSNDRQNERRTHSRIFTGHKKFGETVHYDRKRSGSNSSSYSSAWVNSGQLSSRRNIDDNFRPCPCDRSADGGKLSQSQDGSMVAYKEVVLKNLRSRTIWPPHKELKTET</sequence>
<feature type="region of interest" description="Disordered" evidence="1">
    <location>
        <begin position="155"/>
        <end position="227"/>
    </location>
</feature>
<evidence type="ECO:0000256" key="1">
    <source>
        <dbReference type="SAM" id="MobiDB-lite"/>
    </source>
</evidence>
<dbReference type="AlphaFoldDB" id="A0A0N4YSM3"/>
<accession>A0A0N4YSM3</accession>
<evidence type="ECO:0000313" key="4">
    <source>
        <dbReference type="WBParaSite" id="NBR_0002024501-mRNA-1"/>
    </source>
</evidence>
<evidence type="ECO:0000313" key="2">
    <source>
        <dbReference type="EMBL" id="VDL83983.1"/>
    </source>
</evidence>
<evidence type="ECO:0000313" key="3">
    <source>
        <dbReference type="Proteomes" id="UP000271162"/>
    </source>
</evidence>
<name>A0A0N4YSM3_NIPBR</name>
<gene>
    <name evidence="2" type="ORF">NBR_LOCUS20246</name>
</gene>